<keyword evidence="7 14" id="KW-0255">Endonuclease</keyword>
<keyword evidence="12" id="KW-0175">Coiled coil</keyword>
<keyword evidence="4 14" id="KW-0540">Nuclease</keyword>
<comment type="domain">
    <text evidence="14">The VLRF1 domain mediates binding to the 60S ribosomal subunit.</text>
</comment>
<dbReference type="InterPro" id="IPR041540">
    <property type="entry name" value="VATC"/>
</dbReference>
<evidence type="ECO:0000256" key="5">
    <source>
        <dbReference type="ARBA" id="ARBA00022723"/>
    </source>
</evidence>
<keyword evidence="5" id="KW-0479">Metal-binding</keyword>
<dbReference type="SUPFAM" id="SSF48403">
    <property type="entry name" value="Ankyrin repeat"/>
    <property type="match status" value="1"/>
</dbReference>
<dbReference type="Gene3D" id="1.25.40.20">
    <property type="entry name" value="Ankyrin repeat-containing domain"/>
    <property type="match status" value="1"/>
</dbReference>
<evidence type="ECO:0000256" key="12">
    <source>
        <dbReference type="ARBA" id="ARBA00023054"/>
    </source>
</evidence>
<comment type="subcellular location">
    <subcellularLocation>
        <location evidence="1">Cytoplasm</location>
    </subcellularLocation>
</comment>
<keyword evidence="11 13" id="KW-0040">ANK repeat</keyword>
<dbReference type="GO" id="GO:0005737">
    <property type="term" value="C:cytoplasm"/>
    <property type="evidence" value="ECO:0007669"/>
    <property type="project" value="UniProtKB-SubCell"/>
</dbReference>
<evidence type="ECO:0000256" key="10">
    <source>
        <dbReference type="ARBA" id="ARBA00022833"/>
    </source>
</evidence>
<dbReference type="GO" id="GO:0016787">
    <property type="term" value="F:hydrolase activity"/>
    <property type="evidence" value="ECO:0007669"/>
    <property type="project" value="UniProtKB-KW"/>
</dbReference>
<evidence type="ECO:0000256" key="11">
    <source>
        <dbReference type="ARBA" id="ARBA00023043"/>
    </source>
</evidence>
<accession>A0A833RFL8</accession>
<evidence type="ECO:0000256" key="15">
    <source>
        <dbReference type="SAM" id="MobiDB-lite"/>
    </source>
</evidence>
<name>A0A833RFL8_9POAL</name>
<dbReference type="PANTHER" id="PTHR16036:SF2">
    <property type="entry name" value="TRNA ENDONUCLEASE ANKZF1"/>
    <property type="match status" value="1"/>
</dbReference>
<evidence type="ECO:0000256" key="14">
    <source>
        <dbReference type="PROSITE-ProRule" id="PRU01389"/>
    </source>
</evidence>
<keyword evidence="3 14" id="KW-0963">Cytoplasm</keyword>
<evidence type="ECO:0000259" key="16">
    <source>
        <dbReference type="PROSITE" id="PS52044"/>
    </source>
</evidence>
<dbReference type="Pfam" id="PF18826">
    <property type="entry name" value="bVLRF1"/>
    <property type="match status" value="1"/>
</dbReference>
<evidence type="ECO:0000256" key="9">
    <source>
        <dbReference type="ARBA" id="ARBA00022801"/>
    </source>
</evidence>
<evidence type="ECO:0000256" key="2">
    <source>
        <dbReference type="ARBA" id="ARBA00009262"/>
    </source>
</evidence>
<dbReference type="InterPro" id="IPR013087">
    <property type="entry name" value="Znf_C2H2_type"/>
</dbReference>
<dbReference type="PANTHER" id="PTHR16036">
    <property type="entry name" value="ANKYRIN REPEAT AND ZINC FINGER DOMAIN-CONTAINING PROTEIN 1"/>
    <property type="match status" value="1"/>
</dbReference>
<feature type="region of interest" description="Disordered" evidence="15">
    <location>
        <begin position="511"/>
        <end position="605"/>
    </location>
</feature>
<keyword evidence="18" id="KW-1185">Reference proteome</keyword>
<feature type="repeat" description="ANK" evidence="13">
    <location>
        <begin position="437"/>
        <end position="469"/>
    </location>
</feature>
<feature type="domain" description="VLRF1" evidence="16">
    <location>
        <begin position="229"/>
        <end position="370"/>
    </location>
</feature>
<keyword evidence="8" id="KW-0863">Zinc-finger</keyword>
<dbReference type="Proteomes" id="UP000623129">
    <property type="component" value="Unassembled WGS sequence"/>
</dbReference>
<evidence type="ECO:0000256" key="3">
    <source>
        <dbReference type="ARBA" id="ARBA00022490"/>
    </source>
</evidence>
<comment type="caution">
    <text evidence="17">The sequence shown here is derived from an EMBL/GenBank/DDBJ whole genome shotgun (WGS) entry which is preliminary data.</text>
</comment>
<sequence length="664" mass="74200">MAAPEKKPLSLFDLSPDFFDSSCLLFSNGNGCSTHPSIPSPSLPSISEDTLTAAEARGRGDSSQTETKGKEPSSSRWTCNTCRAEFESLFDQRSHFKSDLHRLNVKLSIAGKKCVNEEDFEGLETENNSFFDTLEVSSISGSDNESEEEESVPGRLARKKRDLFKQKLYFHLNSGDTVSVWRCLLLDESEEISQSLDGSKSEHTEDTKKIGQNELINRLKQLISEPRDKTCLRIVFLATGGHFVGCVFDGKSILAHKTFHRYVVRAKAGKKQSSKDASGKVAHSAGSSIRRHNEAALKREVQELVLSWKPYFDTCKCILMHAPSRNRQMFFDKGTIQSILQGCTVRNVPLTVRRPTFKEAKRVYNHLSQVNFESEEDAILSQDNEGVVEESKEKKEGEKIEINGNEIKESCSVSSSGEECHSDADVITDQTSQLLQNETTPLHLAAKSCDVIRTLELLEQGLNPCIRDERGKTPYMLAPDKEVRNTFRRFMALNLDKWDWHAANVPSALTKEMEESQEAKQAEKDAKKKAKAKELKKLKKAKEKEKEKAKAQASVSQKGPAEVSKGQPSGPVPATKQKLPLNPWKPPGLLSEEERKRQLAEEREKRAAAAERRLAALAVTSGASDATCSYCHSSLAGKVPFHRYNYKYCSPTCMHVHGEMLQPN</sequence>
<dbReference type="GO" id="GO:0008270">
    <property type="term" value="F:zinc ion binding"/>
    <property type="evidence" value="ECO:0007669"/>
    <property type="project" value="UniProtKB-KW"/>
</dbReference>
<feature type="active site" evidence="14">
    <location>
        <position position="272"/>
    </location>
</feature>
<protein>
    <submittedName>
        <fullName evidence="17">Ankyrin repeat and zinc finger domain-containing protein 1</fullName>
    </submittedName>
</protein>
<keyword evidence="9 14" id="KW-0378">Hydrolase</keyword>
<evidence type="ECO:0000256" key="1">
    <source>
        <dbReference type="ARBA" id="ARBA00004496"/>
    </source>
</evidence>
<evidence type="ECO:0000256" key="7">
    <source>
        <dbReference type="ARBA" id="ARBA00022759"/>
    </source>
</evidence>
<organism evidence="17 18">
    <name type="scientific">Carex littledalei</name>
    <dbReference type="NCBI Taxonomy" id="544730"/>
    <lineage>
        <taxon>Eukaryota</taxon>
        <taxon>Viridiplantae</taxon>
        <taxon>Streptophyta</taxon>
        <taxon>Embryophyta</taxon>
        <taxon>Tracheophyta</taxon>
        <taxon>Spermatophyta</taxon>
        <taxon>Magnoliopsida</taxon>
        <taxon>Liliopsida</taxon>
        <taxon>Poales</taxon>
        <taxon>Cyperaceae</taxon>
        <taxon>Cyperoideae</taxon>
        <taxon>Cariceae</taxon>
        <taxon>Carex</taxon>
        <taxon>Carex subgen. Euthyceras</taxon>
    </lineage>
</organism>
<dbReference type="AlphaFoldDB" id="A0A833RFL8"/>
<feature type="region of interest" description="Disordered" evidence="15">
    <location>
        <begin position="34"/>
        <end position="77"/>
    </location>
</feature>
<dbReference type="InterPro" id="IPR041175">
    <property type="entry name" value="VLRF1/Vms1"/>
</dbReference>
<evidence type="ECO:0000256" key="8">
    <source>
        <dbReference type="ARBA" id="ARBA00022771"/>
    </source>
</evidence>
<gene>
    <name evidence="17" type="ORF">FCM35_KLT15958</name>
</gene>
<evidence type="ECO:0000256" key="4">
    <source>
        <dbReference type="ARBA" id="ARBA00022722"/>
    </source>
</evidence>
<dbReference type="Pfam" id="PF18716">
    <property type="entry name" value="VATC"/>
    <property type="match status" value="1"/>
</dbReference>
<keyword evidence="10" id="KW-0862">Zinc</keyword>
<evidence type="ECO:0000313" key="17">
    <source>
        <dbReference type="EMBL" id="KAF3340187.1"/>
    </source>
</evidence>
<evidence type="ECO:0000256" key="13">
    <source>
        <dbReference type="PROSITE-ProRule" id="PRU00023"/>
    </source>
</evidence>
<reference evidence="17" key="1">
    <citation type="submission" date="2020-01" db="EMBL/GenBank/DDBJ databases">
        <title>Genome sequence of Kobresia littledalei, the first chromosome-level genome in the family Cyperaceae.</title>
        <authorList>
            <person name="Qu G."/>
        </authorList>
    </citation>
    <scope>NUCLEOTIDE SEQUENCE</scope>
    <source>
        <strain evidence="17">C.B.Clarke</strain>
        <tissue evidence="17">Leaf</tissue>
    </source>
</reference>
<feature type="compositionally biased region" description="Basic and acidic residues" evidence="15">
    <location>
        <begin position="511"/>
        <end position="526"/>
    </location>
</feature>
<evidence type="ECO:0000256" key="6">
    <source>
        <dbReference type="ARBA" id="ARBA00022737"/>
    </source>
</evidence>
<dbReference type="InterPro" id="IPR036770">
    <property type="entry name" value="Ankyrin_rpt-contain_sf"/>
</dbReference>
<dbReference type="PROSITE" id="PS52044">
    <property type="entry name" value="VLRF1"/>
    <property type="match status" value="1"/>
</dbReference>
<dbReference type="InterPro" id="IPR002110">
    <property type="entry name" value="Ankyrin_rpt"/>
</dbReference>
<feature type="compositionally biased region" description="Basic and acidic residues" evidence="15">
    <location>
        <begin position="592"/>
        <end position="605"/>
    </location>
</feature>
<dbReference type="PROSITE" id="PS00028">
    <property type="entry name" value="ZINC_FINGER_C2H2_1"/>
    <property type="match status" value="1"/>
</dbReference>
<proteinExistence type="inferred from homology"/>
<dbReference type="InterPro" id="IPR047139">
    <property type="entry name" value="ANKZ1/VMS1"/>
</dbReference>
<keyword evidence="6" id="KW-0677">Repeat</keyword>
<dbReference type="GO" id="GO:0004519">
    <property type="term" value="F:endonuclease activity"/>
    <property type="evidence" value="ECO:0007669"/>
    <property type="project" value="UniProtKB-KW"/>
</dbReference>
<dbReference type="OrthoDB" id="429841at2759"/>
<dbReference type="EMBL" id="SWLB01000003">
    <property type="protein sequence ID" value="KAF3340187.1"/>
    <property type="molecule type" value="Genomic_DNA"/>
</dbReference>
<dbReference type="PROSITE" id="PS50088">
    <property type="entry name" value="ANK_REPEAT"/>
    <property type="match status" value="1"/>
</dbReference>
<evidence type="ECO:0000313" key="18">
    <source>
        <dbReference type="Proteomes" id="UP000623129"/>
    </source>
</evidence>
<comment type="similarity">
    <text evidence="2 14">Belongs to the ANKZF1/VMS1 family.</text>
</comment>
<dbReference type="GO" id="GO:0036503">
    <property type="term" value="P:ERAD pathway"/>
    <property type="evidence" value="ECO:0007669"/>
    <property type="project" value="TreeGrafter"/>
</dbReference>
<feature type="compositionally biased region" description="Basic residues" evidence="15">
    <location>
        <begin position="527"/>
        <end position="541"/>
    </location>
</feature>